<evidence type="ECO:0000313" key="1">
    <source>
        <dbReference type="EMBL" id="CAF1727931.1"/>
    </source>
</evidence>
<gene>
    <name evidence="1" type="ORF">DARMORV10_C09P23940.1</name>
</gene>
<dbReference type="PANTHER" id="PTHR11863">
    <property type="entry name" value="STEROL DESATURASE"/>
    <property type="match status" value="1"/>
</dbReference>
<proteinExistence type="predicted"/>
<dbReference type="Proteomes" id="UP001295469">
    <property type="component" value="Chromosome C09"/>
</dbReference>
<dbReference type="EMBL" id="HG994373">
    <property type="protein sequence ID" value="CAF1727931.1"/>
    <property type="molecule type" value="Genomic_DNA"/>
</dbReference>
<reference evidence="1" key="1">
    <citation type="submission" date="2021-01" db="EMBL/GenBank/DDBJ databases">
        <authorList>
            <consortium name="Genoscope - CEA"/>
            <person name="William W."/>
        </authorList>
    </citation>
    <scope>NUCLEOTIDE SEQUENCE</scope>
</reference>
<feature type="non-terminal residue" evidence="1">
    <location>
        <position position="1"/>
    </location>
</feature>
<sequence length="86" mass="9987">KGVSPENARTVAVRVSFGKAEKKENLGRKFHSLHYTQFRTNYSLFMPLYDYIYGTMDETSDTLYEKSLERGEDRVDVVHLTHLTTP</sequence>
<dbReference type="InterPro" id="IPR050307">
    <property type="entry name" value="Sterol_Desaturase_Related"/>
</dbReference>
<protein>
    <submittedName>
        <fullName evidence="1">(rape) hypothetical protein</fullName>
    </submittedName>
</protein>
<dbReference type="AlphaFoldDB" id="A0A816IV77"/>
<organism evidence="1">
    <name type="scientific">Brassica napus</name>
    <name type="common">Rape</name>
    <dbReference type="NCBI Taxonomy" id="3708"/>
    <lineage>
        <taxon>Eukaryota</taxon>
        <taxon>Viridiplantae</taxon>
        <taxon>Streptophyta</taxon>
        <taxon>Embryophyta</taxon>
        <taxon>Tracheophyta</taxon>
        <taxon>Spermatophyta</taxon>
        <taxon>Magnoliopsida</taxon>
        <taxon>eudicotyledons</taxon>
        <taxon>Gunneridae</taxon>
        <taxon>Pentapetalae</taxon>
        <taxon>rosids</taxon>
        <taxon>malvids</taxon>
        <taxon>Brassicales</taxon>
        <taxon>Brassicaceae</taxon>
        <taxon>Brassiceae</taxon>
        <taxon>Brassica</taxon>
    </lineage>
</organism>
<accession>A0A816IV77</accession>
<name>A0A816IV77_BRANA</name>